<name>A0AC34G2A3_9BILA</name>
<dbReference type="WBParaSite" id="ES5_v2.g23885.t1">
    <property type="protein sequence ID" value="ES5_v2.g23885.t1"/>
    <property type="gene ID" value="ES5_v2.g23885"/>
</dbReference>
<sequence length="194" mass="21209">MTIQQKFPCLSQIDKDVSRQCLKGCTSQHEAVLSLLQNFKHLALNGDSSEAEAYLSKSCEYVICTLHCDVPAIAHTCDFETADLVINLTRKSFASMERLALDTGAVSKWPTMCSDIKTYRLPKPGDIKDQPLPPTSIDEIAASGPVHQARAAATATSIEAIIKTTTLTQKTESTKNGGNINLFNFILILVAIFY</sequence>
<reference evidence="2" key="1">
    <citation type="submission" date="2022-11" db="UniProtKB">
        <authorList>
            <consortium name="WormBaseParasite"/>
        </authorList>
    </citation>
    <scope>IDENTIFICATION</scope>
</reference>
<proteinExistence type="predicted"/>
<dbReference type="Proteomes" id="UP000887579">
    <property type="component" value="Unplaced"/>
</dbReference>
<protein>
    <submittedName>
        <fullName evidence="2">Chondroitin proteoglycan 4 domain-containing protein</fullName>
    </submittedName>
</protein>
<evidence type="ECO:0000313" key="1">
    <source>
        <dbReference type="Proteomes" id="UP000887579"/>
    </source>
</evidence>
<organism evidence="1 2">
    <name type="scientific">Panagrolaimus sp. ES5</name>
    <dbReference type="NCBI Taxonomy" id="591445"/>
    <lineage>
        <taxon>Eukaryota</taxon>
        <taxon>Metazoa</taxon>
        <taxon>Ecdysozoa</taxon>
        <taxon>Nematoda</taxon>
        <taxon>Chromadorea</taxon>
        <taxon>Rhabditida</taxon>
        <taxon>Tylenchina</taxon>
        <taxon>Panagrolaimomorpha</taxon>
        <taxon>Panagrolaimoidea</taxon>
        <taxon>Panagrolaimidae</taxon>
        <taxon>Panagrolaimus</taxon>
    </lineage>
</organism>
<accession>A0AC34G2A3</accession>
<evidence type="ECO:0000313" key="2">
    <source>
        <dbReference type="WBParaSite" id="ES5_v2.g23885.t1"/>
    </source>
</evidence>